<dbReference type="EC" id="5.6.2.1" evidence="3"/>
<dbReference type="GO" id="GO:0003917">
    <property type="term" value="F:DNA topoisomerase type I (single strand cut, ATP-independent) activity"/>
    <property type="evidence" value="ECO:0007669"/>
    <property type="project" value="UniProtKB-EC"/>
</dbReference>
<dbReference type="PROSITE" id="PS00396">
    <property type="entry name" value="TOPO_IA_1"/>
    <property type="match status" value="1"/>
</dbReference>
<comment type="catalytic activity">
    <reaction evidence="1">
        <text>ATP-independent breakage of single-stranded DNA, followed by passage and rejoining.</text>
        <dbReference type="EC" id="5.6.2.1"/>
    </reaction>
</comment>
<dbReference type="InterPro" id="IPR023405">
    <property type="entry name" value="Topo_IA_core_domain"/>
</dbReference>
<evidence type="ECO:0000256" key="11">
    <source>
        <dbReference type="SAM" id="MobiDB-lite"/>
    </source>
</evidence>
<evidence type="ECO:0000256" key="8">
    <source>
        <dbReference type="ARBA" id="ARBA00031985"/>
    </source>
</evidence>
<evidence type="ECO:0000256" key="10">
    <source>
        <dbReference type="ARBA" id="ARBA00032877"/>
    </source>
</evidence>
<dbReference type="EMBL" id="CP028843">
    <property type="protein sequence ID" value="AWB23902.1"/>
    <property type="molecule type" value="Genomic_DNA"/>
</dbReference>
<proteinExistence type="inferred from homology"/>
<evidence type="ECO:0000259" key="13">
    <source>
        <dbReference type="PROSITE" id="PS52039"/>
    </source>
</evidence>
<gene>
    <name evidence="14" type="ORF">DA075_25895</name>
</gene>
<dbReference type="SMART" id="SM00437">
    <property type="entry name" value="TOP1Ac"/>
    <property type="match status" value="1"/>
</dbReference>
<keyword evidence="15" id="KW-1185">Reference proteome</keyword>
<dbReference type="Proteomes" id="UP000244755">
    <property type="component" value="Chromosome 1"/>
</dbReference>
<dbReference type="GO" id="GO:0043597">
    <property type="term" value="C:cytoplasmic replication fork"/>
    <property type="evidence" value="ECO:0007669"/>
    <property type="project" value="TreeGrafter"/>
</dbReference>
<dbReference type="InterPro" id="IPR003602">
    <property type="entry name" value="Topo_IA_DNA-bd_dom"/>
</dbReference>
<feature type="compositionally biased region" description="Basic residues" evidence="11">
    <location>
        <begin position="808"/>
        <end position="817"/>
    </location>
</feature>
<dbReference type="InterPro" id="IPR013824">
    <property type="entry name" value="Topo_IA_cen_sub1"/>
</dbReference>
<dbReference type="SUPFAM" id="SSF56712">
    <property type="entry name" value="Prokaryotic type I DNA topoisomerase"/>
    <property type="match status" value="1"/>
</dbReference>
<dbReference type="InterPro" id="IPR006171">
    <property type="entry name" value="TOPRIM_dom"/>
</dbReference>
<dbReference type="Gene3D" id="3.40.50.140">
    <property type="match status" value="1"/>
</dbReference>
<feature type="domain" description="Toprim" evidence="12">
    <location>
        <begin position="18"/>
        <end position="155"/>
    </location>
</feature>
<dbReference type="PRINTS" id="PR00417">
    <property type="entry name" value="PRTPISMRASEI"/>
</dbReference>
<name>A0A2R4WQU1_9HYPH</name>
<dbReference type="InterPro" id="IPR013497">
    <property type="entry name" value="Topo_IA_cen"/>
</dbReference>
<dbReference type="InterPro" id="IPR023406">
    <property type="entry name" value="Topo_IA_AS"/>
</dbReference>
<dbReference type="Gene3D" id="1.10.290.10">
    <property type="entry name" value="Topoisomerase I, domain 4"/>
    <property type="match status" value="1"/>
</dbReference>
<evidence type="ECO:0000256" key="5">
    <source>
        <dbReference type="ARBA" id="ARBA00023125"/>
    </source>
</evidence>
<comment type="similarity">
    <text evidence="2">Belongs to the type IA topoisomerase family.</text>
</comment>
<dbReference type="OrthoDB" id="9803554at2"/>
<evidence type="ECO:0000256" key="1">
    <source>
        <dbReference type="ARBA" id="ARBA00000213"/>
    </source>
</evidence>
<dbReference type="PANTHER" id="PTHR11390:SF21">
    <property type="entry name" value="DNA TOPOISOMERASE 3-ALPHA"/>
    <property type="match status" value="1"/>
</dbReference>
<feature type="region of interest" description="Disordered" evidence="11">
    <location>
        <begin position="463"/>
        <end position="498"/>
    </location>
</feature>
<dbReference type="InterPro" id="IPR000380">
    <property type="entry name" value="Topo_IA"/>
</dbReference>
<organism evidence="14 15">
    <name type="scientific">Methylobacterium currus</name>
    <dbReference type="NCBI Taxonomy" id="2051553"/>
    <lineage>
        <taxon>Bacteria</taxon>
        <taxon>Pseudomonadati</taxon>
        <taxon>Pseudomonadota</taxon>
        <taxon>Alphaproteobacteria</taxon>
        <taxon>Hyphomicrobiales</taxon>
        <taxon>Methylobacteriaceae</taxon>
        <taxon>Methylobacterium</taxon>
    </lineage>
</organism>
<feature type="region of interest" description="Disordered" evidence="11">
    <location>
        <begin position="766"/>
        <end position="817"/>
    </location>
</feature>
<protein>
    <recommendedName>
        <fullName evidence="3">DNA topoisomerase</fullName>
        <ecNumber evidence="3">5.6.2.1</ecNumber>
    </recommendedName>
    <alternativeName>
        <fullName evidence="10">Omega-protein</fullName>
    </alternativeName>
    <alternativeName>
        <fullName evidence="9">Relaxing enzyme</fullName>
    </alternativeName>
    <alternativeName>
        <fullName evidence="7">Swivelase</fullName>
    </alternativeName>
    <alternativeName>
        <fullName evidence="8">Untwisting enzyme</fullName>
    </alternativeName>
</protein>
<dbReference type="PANTHER" id="PTHR11390">
    <property type="entry name" value="PROKARYOTIC DNA TOPOISOMERASE"/>
    <property type="match status" value="1"/>
</dbReference>
<dbReference type="Pfam" id="PF01131">
    <property type="entry name" value="Topoisom_bac"/>
    <property type="match status" value="1"/>
</dbReference>
<feature type="domain" description="Topo IA-type catalytic" evidence="13">
    <location>
        <begin position="165"/>
        <end position="631"/>
    </location>
</feature>
<dbReference type="InterPro" id="IPR013825">
    <property type="entry name" value="Topo_IA_cen_sub2"/>
</dbReference>
<evidence type="ECO:0000313" key="14">
    <source>
        <dbReference type="EMBL" id="AWB23902.1"/>
    </source>
</evidence>
<dbReference type="GO" id="GO:0003677">
    <property type="term" value="F:DNA binding"/>
    <property type="evidence" value="ECO:0007669"/>
    <property type="project" value="UniProtKB-KW"/>
</dbReference>
<reference evidence="14 15" key="1">
    <citation type="submission" date="2018-04" db="EMBL/GenBank/DDBJ databases">
        <title>Methylobacterium sp. PR1016A genome.</title>
        <authorList>
            <person name="Park W."/>
        </authorList>
    </citation>
    <scope>NUCLEOTIDE SEQUENCE [LARGE SCALE GENOMIC DNA]</scope>
    <source>
        <strain evidence="14 15">PR1016A</strain>
    </source>
</reference>
<evidence type="ECO:0000313" key="15">
    <source>
        <dbReference type="Proteomes" id="UP000244755"/>
    </source>
</evidence>
<keyword evidence="6 14" id="KW-0413">Isomerase</keyword>
<evidence type="ECO:0000256" key="4">
    <source>
        <dbReference type="ARBA" id="ARBA00023029"/>
    </source>
</evidence>
<evidence type="ECO:0000259" key="12">
    <source>
        <dbReference type="PROSITE" id="PS50880"/>
    </source>
</evidence>
<dbReference type="GO" id="GO:0006265">
    <property type="term" value="P:DNA topological change"/>
    <property type="evidence" value="ECO:0007669"/>
    <property type="project" value="InterPro"/>
</dbReference>
<keyword evidence="5" id="KW-0238">DNA-binding</keyword>
<dbReference type="InterPro" id="IPR013826">
    <property type="entry name" value="Topo_IA_cen_sub3"/>
</dbReference>
<dbReference type="KEGG" id="mee:DA075_25895"/>
<dbReference type="RefSeq" id="WP_099955678.1">
    <property type="nucleotide sequence ID" value="NZ_CP028843.1"/>
</dbReference>
<evidence type="ECO:0000256" key="9">
    <source>
        <dbReference type="ARBA" id="ARBA00032235"/>
    </source>
</evidence>
<dbReference type="InterPro" id="IPR003601">
    <property type="entry name" value="Topo_IA_2"/>
</dbReference>
<dbReference type="Gene3D" id="2.70.20.10">
    <property type="entry name" value="Topoisomerase I, domain 3"/>
    <property type="match status" value="1"/>
</dbReference>
<dbReference type="SMART" id="SM00493">
    <property type="entry name" value="TOPRIM"/>
    <property type="match status" value="1"/>
</dbReference>
<evidence type="ECO:0000256" key="7">
    <source>
        <dbReference type="ARBA" id="ARBA00030003"/>
    </source>
</evidence>
<dbReference type="GO" id="GO:0006281">
    <property type="term" value="P:DNA repair"/>
    <property type="evidence" value="ECO:0007669"/>
    <property type="project" value="TreeGrafter"/>
</dbReference>
<dbReference type="PROSITE" id="PS50880">
    <property type="entry name" value="TOPRIM"/>
    <property type="match status" value="1"/>
</dbReference>
<dbReference type="Pfam" id="PF01751">
    <property type="entry name" value="Toprim"/>
    <property type="match status" value="1"/>
</dbReference>
<dbReference type="GO" id="GO:0006310">
    <property type="term" value="P:DNA recombination"/>
    <property type="evidence" value="ECO:0007669"/>
    <property type="project" value="TreeGrafter"/>
</dbReference>
<keyword evidence="4" id="KW-0799">Topoisomerase</keyword>
<evidence type="ECO:0000256" key="6">
    <source>
        <dbReference type="ARBA" id="ARBA00023235"/>
    </source>
</evidence>
<dbReference type="AlphaFoldDB" id="A0A2R4WQU1"/>
<evidence type="ECO:0000256" key="3">
    <source>
        <dbReference type="ARBA" id="ARBA00012891"/>
    </source>
</evidence>
<dbReference type="SMART" id="SM00436">
    <property type="entry name" value="TOP1Bc"/>
    <property type="match status" value="1"/>
</dbReference>
<dbReference type="PROSITE" id="PS52039">
    <property type="entry name" value="TOPO_IA_2"/>
    <property type="match status" value="1"/>
</dbReference>
<sequence>MAQATSGKSPRGKSPRGKTLFFFEKPSAMRQVQRFFRSPSTVCVAAEGHLLEAAEPGEIRPDWKPWRFDALPIALERLPVAPGHGRSGQSHAPKLAAIRQALAGVERVIIATDPGREGSMIAWEVLEHLGWRGRVDRLRLGALDEISIRRAFGLLAREDDSGERDYAAYLEALCRQYEDWHLGLNGTRAVSLRLRPPAFREPWRFGGVQTPTLAILADLEERIRNFVPRDFYKIALPVTTESGARLTLWHAPKDKIFAIKDAETIRDAAEGWSGPLAVVQKDVRRAPPKLFSKDTLSRACAKRFGWDPQVTARHAQALYDKGFLSYPRTESVHLPESQAKDAAAVIAAIATADKDLAAHVPATPQIRRGPKGHYVKDPGEHHAIVPLRKVPGPGDVAPDAQKLWLLVAKNFLAAHMADGIDARTTVTADISTPLGPRRFVITGSVVRVPGWRALYGTEADEDEVVPGKAKADDEPTTGRLPPVRDGEAGTGGEPTIETARTEPPRRITRGELPVVMGRLIDQVEDPALKRALENPANPTEPKGLGTAATRDAVLPKLMKSHYVTLLKGKDPAITVTEVGLAFVAAVRRVFPAYGDPVGRAVFESELAEIGRASTKAEAVRRAEAFRQRTRERVEALIGAVSGAERLAVEGLAVEGLAVEGLAVEGEALPRRGRAPTAAMVSFARSLAARKGIPLPPEATRDAGACRVFLNTHAGPKAAPAGDGATRAPTPAMLRFAASLARAKRLEALPPEIETDFNACRAFLDAHAGGDGSRSGGKTAPTREAPTREASATKPRARRPRGPASPGRAPRRRRAADA</sequence>
<accession>A0A2R4WQU1</accession>
<dbReference type="Gene3D" id="1.10.460.10">
    <property type="entry name" value="Topoisomerase I, domain 2"/>
    <property type="match status" value="1"/>
</dbReference>
<evidence type="ECO:0000256" key="2">
    <source>
        <dbReference type="ARBA" id="ARBA00009446"/>
    </source>
</evidence>